<organism evidence="1 2">
    <name type="scientific">Paraferrimonas haliotis</name>
    <dbReference type="NCBI Taxonomy" id="2013866"/>
    <lineage>
        <taxon>Bacteria</taxon>
        <taxon>Pseudomonadati</taxon>
        <taxon>Pseudomonadota</taxon>
        <taxon>Gammaproteobacteria</taxon>
        <taxon>Alteromonadales</taxon>
        <taxon>Ferrimonadaceae</taxon>
        <taxon>Paraferrimonas</taxon>
    </lineage>
</organism>
<proteinExistence type="predicted"/>
<reference evidence="1 2" key="1">
    <citation type="journal article" date="2014" name="Int. J. Syst. Evol. Microbiol.">
        <title>Complete genome sequence of Corynebacterium casei LMG S-19264T (=DSM 44701T), isolated from a smear-ripened cheese.</title>
        <authorList>
            <consortium name="US DOE Joint Genome Institute (JGI-PGF)"/>
            <person name="Walter F."/>
            <person name="Albersmeier A."/>
            <person name="Kalinowski J."/>
            <person name="Ruckert C."/>
        </authorList>
    </citation>
    <scope>NUCLEOTIDE SEQUENCE [LARGE SCALE GENOMIC DNA]</scope>
    <source>
        <strain evidence="1 2">NBRC 112785</strain>
    </source>
</reference>
<evidence type="ECO:0000313" key="1">
    <source>
        <dbReference type="EMBL" id="GLS82866.1"/>
    </source>
</evidence>
<keyword evidence="2" id="KW-1185">Reference proteome</keyword>
<dbReference type="EMBL" id="BSPO01000002">
    <property type="protein sequence ID" value="GLS82866.1"/>
    <property type="molecule type" value="Genomic_DNA"/>
</dbReference>
<name>A0AA37WY96_9GAMM</name>
<dbReference type="AlphaFoldDB" id="A0AA37WY96"/>
<accession>A0AA37WY96</accession>
<dbReference type="Proteomes" id="UP001157439">
    <property type="component" value="Unassembled WGS sequence"/>
</dbReference>
<gene>
    <name evidence="1" type="ORF">GCM10007894_08430</name>
</gene>
<evidence type="ECO:0000313" key="2">
    <source>
        <dbReference type="Proteomes" id="UP001157439"/>
    </source>
</evidence>
<comment type="caution">
    <text evidence="1">The sequence shown here is derived from an EMBL/GenBank/DDBJ whole genome shotgun (WGS) entry which is preliminary data.</text>
</comment>
<sequence>MTFKIIITLITQTTNTRQSFIRKEYCKPITIAETSRSKEEKDTVLEMLDILVANTINKISINKSL</sequence>
<protein>
    <submittedName>
        <fullName evidence="1">Uncharacterized protein</fullName>
    </submittedName>
</protein>